<proteinExistence type="predicted"/>
<reference evidence="1 2" key="1">
    <citation type="submission" date="2019-06" db="EMBL/GenBank/DDBJ databases">
        <title>Genomic Encyclopedia of Type Strains, Phase IV (KMG-V): Genome sequencing to study the core and pangenomes of soil and plant-associated prokaryotes.</title>
        <authorList>
            <person name="Whitman W."/>
        </authorList>
    </citation>
    <scope>NUCLEOTIDE SEQUENCE [LARGE SCALE GENOMIC DNA]</scope>
    <source>
        <strain evidence="1 2">BR 11880</strain>
    </source>
</reference>
<dbReference type="InterPro" id="IPR022513">
    <property type="entry name" value="TOMM_pelo"/>
</dbReference>
<protein>
    <submittedName>
        <fullName evidence="1">Putative ribosomally synthesized peptide</fullName>
    </submittedName>
</protein>
<evidence type="ECO:0000313" key="2">
    <source>
        <dbReference type="Proteomes" id="UP000319859"/>
    </source>
</evidence>
<dbReference type="GO" id="GO:0046914">
    <property type="term" value="F:transition metal ion binding"/>
    <property type="evidence" value="ECO:0007669"/>
    <property type="project" value="InterPro"/>
</dbReference>
<evidence type="ECO:0000313" key="1">
    <source>
        <dbReference type="EMBL" id="TWB15507.1"/>
    </source>
</evidence>
<organism evidence="1 2">
    <name type="scientific">Nitrospirillum amazonense</name>
    <dbReference type="NCBI Taxonomy" id="28077"/>
    <lineage>
        <taxon>Bacteria</taxon>
        <taxon>Pseudomonadati</taxon>
        <taxon>Pseudomonadota</taxon>
        <taxon>Alphaproteobacteria</taxon>
        <taxon>Rhodospirillales</taxon>
        <taxon>Azospirillaceae</taxon>
        <taxon>Nitrospirillum</taxon>
    </lineage>
</organism>
<name>A0A560F1P3_9PROT</name>
<dbReference type="Proteomes" id="UP000319859">
    <property type="component" value="Unassembled WGS sequence"/>
</dbReference>
<comment type="caution">
    <text evidence="1">The sequence shown here is derived from an EMBL/GenBank/DDBJ whole genome shotgun (WGS) entry which is preliminary data.</text>
</comment>
<dbReference type="EMBL" id="VITN01000014">
    <property type="protein sequence ID" value="TWB15507.1"/>
    <property type="molecule type" value="Genomic_DNA"/>
</dbReference>
<dbReference type="SUPFAM" id="SSF56209">
    <property type="entry name" value="Nitrile hydratase alpha chain"/>
    <property type="match status" value="1"/>
</dbReference>
<dbReference type="GO" id="GO:0003824">
    <property type="term" value="F:catalytic activity"/>
    <property type="evidence" value="ECO:0007669"/>
    <property type="project" value="InterPro"/>
</dbReference>
<gene>
    <name evidence="1" type="ORF">FBZ89_114100</name>
</gene>
<dbReference type="AlphaFoldDB" id="A0A560F1P3"/>
<dbReference type="NCBIfam" id="TIGR03793">
    <property type="entry name" value="leader_NHLP"/>
    <property type="match status" value="1"/>
</dbReference>
<sequence>MGGGRMSQGNTAISRRIVARAWADEGFKARLLADPAAVLGSEGMDLPAGVAIRVVEDTVGTRTLVLPAKPVDLTEEELGRVVGGADPSYCANWCLCCANCAI</sequence>
<dbReference type="InterPro" id="IPR036648">
    <property type="entry name" value="CN_Hdrase_a/SCN_Hdrase_g_sf"/>
</dbReference>
<accession>A0A560F1P3</accession>
<dbReference type="Gene3D" id="3.90.330.10">
    <property type="entry name" value="Nitrile hydratase alpha /Thiocyanate hydrolase gamma"/>
    <property type="match status" value="1"/>
</dbReference>